<dbReference type="HAMAP" id="MF_00812">
    <property type="entry name" value="Thiopur_methtran"/>
    <property type="match status" value="1"/>
</dbReference>
<accession>A0ABR6Y8Y9</accession>
<evidence type="ECO:0000256" key="4">
    <source>
        <dbReference type="ARBA" id="ARBA00011905"/>
    </source>
</evidence>
<dbReference type="EMBL" id="JACOGA010000003">
    <property type="protein sequence ID" value="MBC3872677.1"/>
    <property type="molecule type" value="Genomic_DNA"/>
</dbReference>
<dbReference type="SUPFAM" id="SSF53335">
    <property type="entry name" value="S-adenosyl-L-methionine-dependent methyltransferases"/>
    <property type="match status" value="1"/>
</dbReference>
<dbReference type="InterPro" id="IPR025835">
    <property type="entry name" value="Thiopurine_S-MeTrfase"/>
</dbReference>
<dbReference type="PIRSF" id="PIRSF023956">
    <property type="entry name" value="Thiopurine_S-methyltransferase"/>
    <property type="match status" value="1"/>
</dbReference>
<organism evidence="10 11">
    <name type="scientific">Undibacterium flavidum</name>
    <dbReference type="NCBI Taxonomy" id="2762297"/>
    <lineage>
        <taxon>Bacteria</taxon>
        <taxon>Pseudomonadati</taxon>
        <taxon>Pseudomonadota</taxon>
        <taxon>Betaproteobacteria</taxon>
        <taxon>Burkholderiales</taxon>
        <taxon>Oxalobacteraceae</taxon>
        <taxon>Undibacterium</taxon>
    </lineage>
</organism>
<sequence>MEANYWHQKWQRGDIAFHRDEANLHLVAHLAQLELTEGDRVFLPLCGKTRDIAYLLSCSYQVLGVELSELAICELFEDLSIAPQVSLVEGFDGFHRYQADGITIFVGDFFKLSAELTGEIAAIYDRAALVALPRTMRNDYAKHLIKLSHNARQLLVTYEYQQELIDGPPFSISEQEVREHYGETYKISMVDRAEVEGGLKGKVPSSESVYLLR</sequence>
<dbReference type="PANTHER" id="PTHR10259:SF11">
    <property type="entry name" value="THIOPURINE S-METHYLTRANSFERASE"/>
    <property type="match status" value="1"/>
</dbReference>
<comment type="caution">
    <text evidence="10">The sequence shown here is derived from an EMBL/GenBank/DDBJ whole genome shotgun (WGS) entry which is preliminary data.</text>
</comment>
<evidence type="ECO:0000313" key="11">
    <source>
        <dbReference type="Proteomes" id="UP000624279"/>
    </source>
</evidence>
<dbReference type="Gene3D" id="3.40.50.150">
    <property type="entry name" value="Vaccinia Virus protein VP39"/>
    <property type="match status" value="1"/>
</dbReference>
<dbReference type="PROSITE" id="PS51585">
    <property type="entry name" value="SAM_MT_TPMT"/>
    <property type="match status" value="1"/>
</dbReference>
<dbReference type="GO" id="GO:0032259">
    <property type="term" value="P:methylation"/>
    <property type="evidence" value="ECO:0007669"/>
    <property type="project" value="UniProtKB-KW"/>
</dbReference>
<evidence type="ECO:0000256" key="1">
    <source>
        <dbReference type="ARBA" id="ARBA00000903"/>
    </source>
</evidence>
<protein>
    <recommendedName>
        <fullName evidence="4 9">Thiopurine S-methyltransferase</fullName>
        <ecNumber evidence="4 9">2.1.1.67</ecNumber>
    </recommendedName>
    <alternativeName>
        <fullName evidence="9">Thiopurine methyltransferase</fullName>
    </alternativeName>
</protein>
<reference evidence="10 11" key="1">
    <citation type="submission" date="2020-08" db="EMBL/GenBank/DDBJ databases">
        <title>Novel species isolated from subtropical streams in China.</title>
        <authorList>
            <person name="Lu H."/>
        </authorList>
    </citation>
    <scope>NUCLEOTIDE SEQUENCE [LARGE SCALE GENOMIC DNA]</scope>
    <source>
        <strain evidence="10 11">LX15W</strain>
    </source>
</reference>
<gene>
    <name evidence="10" type="primary">tmpT</name>
    <name evidence="9" type="synonym">tpm</name>
    <name evidence="10" type="ORF">H8K55_03680</name>
</gene>
<dbReference type="InterPro" id="IPR008854">
    <property type="entry name" value="TPMT"/>
</dbReference>
<comment type="subcellular location">
    <subcellularLocation>
        <location evidence="2 9">Cytoplasm</location>
    </subcellularLocation>
</comment>
<feature type="binding site" evidence="9">
    <location>
        <position position="126"/>
    </location>
    <ligand>
        <name>S-adenosyl-L-methionine</name>
        <dbReference type="ChEBI" id="CHEBI:59789"/>
    </ligand>
</feature>
<evidence type="ECO:0000256" key="3">
    <source>
        <dbReference type="ARBA" id="ARBA00008145"/>
    </source>
</evidence>
<feature type="binding site" evidence="9">
    <location>
        <position position="10"/>
    </location>
    <ligand>
        <name>S-adenosyl-L-methionine</name>
        <dbReference type="ChEBI" id="CHEBI:59789"/>
    </ligand>
</feature>
<evidence type="ECO:0000256" key="8">
    <source>
        <dbReference type="ARBA" id="ARBA00022691"/>
    </source>
</evidence>
<dbReference type="RefSeq" id="WP_186940686.1">
    <property type="nucleotide sequence ID" value="NZ_JACOGA010000003.1"/>
</dbReference>
<dbReference type="PANTHER" id="PTHR10259">
    <property type="entry name" value="THIOPURINE S-METHYLTRANSFERASE"/>
    <property type="match status" value="1"/>
</dbReference>
<dbReference type="NCBIfam" id="TIGR03840">
    <property type="entry name" value="TMPT_Se_Te"/>
    <property type="match status" value="1"/>
</dbReference>
<dbReference type="EC" id="2.1.1.67" evidence="4 9"/>
<comment type="similarity">
    <text evidence="3 9">Belongs to the class I-like SAM-binding methyltransferase superfamily. TPMT family.</text>
</comment>
<feature type="binding site" evidence="9">
    <location>
        <position position="66"/>
    </location>
    <ligand>
        <name>S-adenosyl-L-methionine</name>
        <dbReference type="ChEBI" id="CHEBI:59789"/>
    </ligand>
</feature>
<keyword evidence="6 9" id="KW-0489">Methyltransferase</keyword>
<dbReference type="InterPro" id="IPR022474">
    <property type="entry name" value="Thiopur_S-MeTfrase_Se/Te_detox"/>
</dbReference>
<proteinExistence type="inferred from homology"/>
<dbReference type="Proteomes" id="UP000624279">
    <property type="component" value="Unassembled WGS sequence"/>
</dbReference>
<evidence type="ECO:0000313" key="10">
    <source>
        <dbReference type="EMBL" id="MBC3872677.1"/>
    </source>
</evidence>
<keyword evidence="8 9" id="KW-0949">S-adenosyl-L-methionine</keyword>
<evidence type="ECO:0000256" key="7">
    <source>
        <dbReference type="ARBA" id="ARBA00022679"/>
    </source>
</evidence>
<evidence type="ECO:0000256" key="2">
    <source>
        <dbReference type="ARBA" id="ARBA00004496"/>
    </source>
</evidence>
<comment type="catalytic activity">
    <reaction evidence="1 9">
        <text>S-adenosyl-L-methionine + a thiopurine = S-adenosyl-L-homocysteine + a thiopurine S-methylether.</text>
        <dbReference type="EC" id="2.1.1.67"/>
    </reaction>
</comment>
<name>A0ABR6Y8Y9_9BURK</name>
<evidence type="ECO:0000256" key="5">
    <source>
        <dbReference type="ARBA" id="ARBA00022490"/>
    </source>
</evidence>
<keyword evidence="11" id="KW-1185">Reference proteome</keyword>
<dbReference type="GO" id="GO:0008119">
    <property type="term" value="F:thiopurine S-methyltransferase activity"/>
    <property type="evidence" value="ECO:0007669"/>
    <property type="project" value="UniProtKB-EC"/>
</dbReference>
<keyword evidence="5 9" id="KW-0963">Cytoplasm</keyword>
<evidence type="ECO:0000256" key="9">
    <source>
        <dbReference type="HAMAP-Rule" id="MF_00812"/>
    </source>
</evidence>
<keyword evidence="7 9" id="KW-0808">Transferase</keyword>
<dbReference type="Pfam" id="PF05724">
    <property type="entry name" value="TPMT"/>
    <property type="match status" value="1"/>
</dbReference>
<dbReference type="InterPro" id="IPR029063">
    <property type="entry name" value="SAM-dependent_MTases_sf"/>
</dbReference>
<feature type="binding site" evidence="9">
    <location>
        <position position="45"/>
    </location>
    <ligand>
        <name>S-adenosyl-L-methionine</name>
        <dbReference type="ChEBI" id="CHEBI:59789"/>
    </ligand>
</feature>
<evidence type="ECO:0000256" key="6">
    <source>
        <dbReference type="ARBA" id="ARBA00022603"/>
    </source>
</evidence>